<dbReference type="Gene3D" id="2.120.10.10">
    <property type="match status" value="1"/>
</dbReference>
<dbReference type="CDD" id="cd15482">
    <property type="entry name" value="Sialidase_non-viral"/>
    <property type="match status" value="1"/>
</dbReference>
<keyword evidence="6" id="KW-1185">Reference proteome</keyword>
<evidence type="ECO:0000256" key="1">
    <source>
        <dbReference type="ARBA" id="ARBA00000427"/>
    </source>
</evidence>
<evidence type="ECO:0000256" key="2">
    <source>
        <dbReference type="ARBA" id="ARBA00009348"/>
    </source>
</evidence>
<dbReference type="EC" id="3.2.1.18" evidence="3"/>
<dbReference type="Proteomes" id="UP001597438">
    <property type="component" value="Unassembled WGS sequence"/>
</dbReference>
<feature type="domain" description="Sialidase" evidence="4">
    <location>
        <begin position="78"/>
        <end position="344"/>
    </location>
</feature>
<dbReference type="InterPro" id="IPR036278">
    <property type="entry name" value="Sialidase_sf"/>
</dbReference>
<organism evidence="5 6">
    <name type="scientific">Christiangramia antarctica</name>
    <dbReference type="NCBI Taxonomy" id="2058158"/>
    <lineage>
        <taxon>Bacteria</taxon>
        <taxon>Pseudomonadati</taxon>
        <taxon>Bacteroidota</taxon>
        <taxon>Flavobacteriia</taxon>
        <taxon>Flavobacteriales</taxon>
        <taxon>Flavobacteriaceae</taxon>
        <taxon>Christiangramia</taxon>
    </lineage>
</organism>
<dbReference type="InterPro" id="IPR011040">
    <property type="entry name" value="Sialidase"/>
</dbReference>
<dbReference type="InterPro" id="IPR026856">
    <property type="entry name" value="Sialidase_fam"/>
</dbReference>
<evidence type="ECO:0000259" key="4">
    <source>
        <dbReference type="Pfam" id="PF13088"/>
    </source>
</evidence>
<dbReference type="PANTHER" id="PTHR10628:SF30">
    <property type="entry name" value="EXO-ALPHA-SIALIDASE"/>
    <property type="match status" value="1"/>
</dbReference>
<sequence length="380" mass="43099">MKKISILLISFVFLSCGTQKVIQDPEPKNNNLDFINLFDARETEGVECYRIPAIVTAPNGDLLASIDERVPGCADLRGSRDINIVQRRSSDNGKTWSDIEMVIDFPDGQSASDPSMIVDEETGDIFLFYNYMDLDKEKDVYYLHVMKSTDNGKTWEEPQDITSQISKPEWHDDFKFITSGRGIQTKDGRLLHTLVNLENGLHLFGSDDHGKSWFLIDSPIKPANESKVIQLANGDYMINSRVNTREGHRYVHISNDKGKTWATKPEPQLVDPGNNASILRYTSVEDGYDKNRLLFSNSNDAKDRKNLTVRISYDEGKTWSDGKTVYAGGSAYSSMTILENGEIGVFFEKDDYKENAFVSFSLEWLTDGEDKYKQAKNKPY</sequence>
<accession>A0ABW5X4D2</accession>
<evidence type="ECO:0000313" key="6">
    <source>
        <dbReference type="Proteomes" id="UP001597438"/>
    </source>
</evidence>
<reference evidence="6" key="1">
    <citation type="journal article" date="2019" name="Int. J. Syst. Evol. Microbiol.">
        <title>The Global Catalogue of Microorganisms (GCM) 10K type strain sequencing project: providing services to taxonomists for standard genome sequencing and annotation.</title>
        <authorList>
            <consortium name="The Broad Institute Genomics Platform"/>
            <consortium name="The Broad Institute Genome Sequencing Center for Infectious Disease"/>
            <person name="Wu L."/>
            <person name="Ma J."/>
        </authorList>
    </citation>
    <scope>NUCLEOTIDE SEQUENCE [LARGE SCALE GENOMIC DNA]</scope>
    <source>
        <strain evidence="6">KCTC 52925</strain>
    </source>
</reference>
<evidence type="ECO:0000313" key="5">
    <source>
        <dbReference type="EMBL" id="MFD2832436.1"/>
    </source>
</evidence>
<comment type="caution">
    <text evidence="5">The sequence shown here is derived from an EMBL/GenBank/DDBJ whole genome shotgun (WGS) entry which is preliminary data.</text>
</comment>
<dbReference type="PANTHER" id="PTHR10628">
    <property type="entry name" value="SIALIDASE"/>
    <property type="match status" value="1"/>
</dbReference>
<comment type="similarity">
    <text evidence="2">Belongs to the glycosyl hydrolase 33 family.</text>
</comment>
<dbReference type="PROSITE" id="PS51257">
    <property type="entry name" value="PROKAR_LIPOPROTEIN"/>
    <property type="match status" value="1"/>
</dbReference>
<name>A0ABW5X4D2_9FLAO</name>
<protein>
    <recommendedName>
        <fullName evidence="3">exo-alpha-sialidase</fullName>
        <ecNumber evidence="3">3.2.1.18</ecNumber>
    </recommendedName>
</protein>
<evidence type="ECO:0000256" key="3">
    <source>
        <dbReference type="ARBA" id="ARBA00012733"/>
    </source>
</evidence>
<proteinExistence type="inferred from homology"/>
<dbReference type="SUPFAM" id="SSF50939">
    <property type="entry name" value="Sialidases"/>
    <property type="match status" value="1"/>
</dbReference>
<gene>
    <name evidence="5" type="ORF">ACFSYS_03995</name>
</gene>
<dbReference type="Pfam" id="PF13088">
    <property type="entry name" value="BNR_2"/>
    <property type="match status" value="1"/>
</dbReference>
<dbReference type="EMBL" id="JBHUOJ010000008">
    <property type="protein sequence ID" value="MFD2832436.1"/>
    <property type="molecule type" value="Genomic_DNA"/>
</dbReference>
<comment type="catalytic activity">
    <reaction evidence="1">
        <text>Hydrolysis of alpha-(2-&gt;3)-, alpha-(2-&gt;6)-, alpha-(2-&gt;8)- glycosidic linkages of terminal sialic acid residues in oligosaccharides, glycoproteins, glycolipids, colominic acid and synthetic substrates.</text>
        <dbReference type="EC" id="3.2.1.18"/>
    </reaction>
</comment>
<dbReference type="RefSeq" id="WP_251741920.1">
    <property type="nucleotide sequence ID" value="NZ_JBHUOJ010000008.1"/>
</dbReference>